<evidence type="ECO:0000313" key="3">
    <source>
        <dbReference type="Proteomes" id="UP000828390"/>
    </source>
</evidence>
<feature type="compositionally biased region" description="Basic and acidic residues" evidence="1">
    <location>
        <begin position="360"/>
        <end position="391"/>
    </location>
</feature>
<feature type="region of interest" description="Disordered" evidence="1">
    <location>
        <begin position="23"/>
        <end position="89"/>
    </location>
</feature>
<accession>A0A9D4IT57</accession>
<dbReference type="AlphaFoldDB" id="A0A9D4IT57"/>
<dbReference type="EMBL" id="JAIWYP010000008">
    <property type="protein sequence ID" value="KAH3785720.1"/>
    <property type="molecule type" value="Genomic_DNA"/>
</dbReference>
<organism evidence="2 3">
    <name type="scientific">Dreissena polymorpha</name>
    <name type="common">Zebra mussel</name>
    <name type="synonym">Mytilus polymorpha</name>
    <dbReference type="NCBI Taxonomy" id="45954"/>
    <lineage>
        <taxon>Eukaryota</taxon>
        <taxon>Metazoa</taxon>
        <taxon>Spiralia</taxon>
        <taxon>Lophotrochozoa</taxon>
        <taxon>Mollusca</taxon>
        <taxon>Bivalvia</taxon>
        <taxon>Autobranchia</taxon>
        <taxon>Heteroconchia</taxon>
        <taxon>Euheterodonta</taxon>
        <taxon>Imparidentia</taxon>
        <taxon>Neoheterodontei</taxon>
        <taxon>Myida</taxon>
        <taxon>Dreissenoidea</taxon>
        <taxon>Dreissenidae</taxon>
        <taxon>Dreissena</taxon>
    </lineage>
</organism>
<reference evidence="2" key="1">
    <citation type="journal article" date="2019" name="bioRxiv">
        <title>The Genome of the Zebra Mussel, Dreissena polymorpha: A Resource for Invasive Species Research.</title>
        <authorList>
            <person name="McCartney M.A."/>
            <person name="Auch B."/>
            <person name="Kono T."/>
            <person name="Mallez S."/>
            <person name="Zhang Y."/>
            <person name="Obille A."/>
            <person name="Becker A."/>
            <person name="Abrahante J.E."/>
            <person name="Garbe J."/>
            <person name="Badalamenti J.P."/>
            <person name="Herman A."/>
            <person name="Mangelson H."/>
            <person name="Liachko I."/>
            <person name="Sullivan S."/>
            <person name="Sone E.D."/>
            <person name="Koren S."/>
            <person name="Silverstein K.A.T."/>
            <person name="Beckman K.B."/>
            <person name="Gohl D.M."/>
        </authorList>
    </citation>
    <scope>NUCLEOTIDE SEQUENCE</scope>
    <source>
        <strain evidence="2">Duluth1</strain>
        <tissue evidence="2">Whole animal</tissue>
    </source>
</reference>
<proteinExistence type="predicted"/>
<evidence type="ECO:0000313" key="2">
    <source>
        <dbReference type="EMBL" id="KAH3785720.1"/>
    </source>
</evidence>
<keyword evidence="3" id="KW-1185">Reference proteome</keyword>
<sequence>MAKIVSTKFGDRRLVHLPPVNFQQTRTPDVDTLAPPERAVQDHHRQHERPPGVPRIVPKDYSYRGTKPRPLKVQTQYPDGNLVTEKPEGGRFGDRIFHQLLDEANARSLQGYPQGQYPVVPPVSGAPNYMQYTEQGLASLAQQQPPLPQPGQQPYPSYNQAPPPQFPGYYQPQSTSNPVMPPAPYPTPVTSFPGHNPNERHIYYGPNGEILPGPPPGVNPQYSQNTRDYPEDFAIEGLLHHGRLTSVLLVEASRGFPKIPDYLIKDLFEKYRQFEKTVVRIVVRRGQAYVHASPDVGVPPPGGAQPEYVPVYLEDDEEFDYETFLREYQTGRYRDGVMISPRRRYGNPAPIPRSYPSINYRDDGRYSPDIRPSTEDPISHLRWQKSDDGRRRPGTIAFPLETPQTGNYRSRLPD</sequence>
<name>A0A9D4IT57_DREPO</name>
<dbReference type="Proteomes" id="UP000828390">
    <property type="component" value="Unassembled WGS sequence"/>
</dbReference>
<reference evidence="2" key="2">
    <citation type="submission" date="2020-11" db="EMBL/GenBank/DDBJ databases">
        <authorList>
            <person name="McCartney M.A."/>
            <person name="Auch B."/>
            <person name="Kono T."/>
            <person name="Mallez S."/>
            <person name="Becker A."/>
            <person name="Gohl D.M."/>
            <person name="Silverstein K.A.T."/>
            <person name="Koren S."/>
            <person name="Bechman K.B."/>
            <person name="Herman A."/>
            <person name="Abrahante J.E."/>
            <person name="Garbe J."/>
        </authorList>
    </citation>
    <scope>NUCLEOTIDE SEQUENCE</scope>
    <source>
        <strain evidence="2">Duluth1</strain>
        <tissue evidence="2">Whole animal</tissue>
    </source>
</reference>
<feature type="region of interest" description="Disordered" evidence="1">
    <location>
        <begin position="142"/>
        <end position="163"/>
    </location>
</feature>
<dbReference type="OrthoDB" id="9996891at2759"/>
<evidence type="ECO:0000256" key="1">
    <source>
        <dbReference type="SAM" id="MobiDB-lite"/>
    </source>
</evidence>
<comment type="caution">
    <text evidence="2">The sequence shown here is derived from an EMBL/GenBank/DDBJ whole genome shotgun (WGS) entry which is preliminary data.</text>
</comment>
<feature type="compositionally biased region" description="Basic and acidic residues" evidence="1">
    <location>
        <begin position="39"/>
        <end position="50"/>
    </location>
</feature>
<gene>
    <name evidence="2" type="ORF">DPMN_163813</name>
</gene>
<protein>
    <submittedName>
        <fullName evidence="2">Uncharacterized protein</fullName>
    </submittedName>
</protein>
<feature type="region of interest" description="Disordered" evidence="1">
    <location>
        <begin position="344"/>
        <end position="414"/>
    </location>
</feature>